<dbReference type="GO" id="GO:0032259">
    <property type="term" value="P:methylation"/>
    <property type="evidence" value="ECO:0007669"/>
    <property type="project" value="UniProtKB-KW"/>
</dbReference>
<dbReference type="InterPro" id="IPR002052">
    <property type="entry name" value="DNA_methylase_N6_adenine_CS"/>
</dbReference>
<reference evidence="5" key="1">
    <citation type="journal article" date="2015" name="Nature">
        <title>Complex archaea that bridge the gap between prokaryotes and eukaryotes.</title>
        <authorList>
            <person name="Spang A."/>
            <person name="Saw J.H."/>
            <person name="Jorgensen S.L."/>
            <person name="Zaremba-Niedzwiedzka K."/>
            <person name="Martijn J."/>
            <person name="Lind A.E."/>
            <person name="van Eijk R."/>
            <person name="Schleper C."/>
            <person name="Guy L."/>
            <person name="Ettema T.J."/>
        </authorList>
    </citation>
    <scope>NUCLEOTIDE SEQUENCE</scope>
</reference>
<dbReference type="CDD" id="cd02440">
    <property type="entry name" value="AdoMet_MTases"/>
    <property type="match status" value="1"/>
</dbReference>
<dbReference type="AlphaFoldDB" id="A0A0F9NK55"/>
<dbReference type="InterPro" id="IPR002941">
    <property type="entry name" value="DNA_methylase_N4/N6"/>
</dbReference>
<evidence type="ECO:0000259" key="4">
    <source>
        <dbReference type="Pfam" id="PF01555"/>
    </source>
</evidence>
<dbReference type="PRINTS" id="PR00508">
    <property type="entry name" value="S21N4MTFRASE"/>
</dbReference>
<dbReference type="PANTHER" id="PTHR13370">
    <property type="entry name" value="RNA METHYLASE-RELATED"/>
    <property type="match status" value="1"/>
</dbReference>
<gene>
    <name evidence="5" type="ORF">LCGC14_1326960</name>
</gene>
<proteinExistence type="inferred from homology"/>
<feature type="domain" description="DNA methylase N-4/N-6" evidence="4">
    <location>
        <begin position="189"/>
        <end position="265"/>
    </location>
</feature>
<evidence type="ECO:0000256" key="3">
    <source>
        <dbReference type="ARBA" id="ARBA00022679"/>
    </source>
</evidence>
<protein>
    <recommendedName>
        <fullName evidence="4">DNA methylase N-4/N-6 domain-containing protein</fullName>
    </recommendedName>
</protein>
<dbReference type="Pfam" id="PF01555">
    <property type="entry name" value="N6_N4_Mtase"/>
    <property type="match status" value="1"/>
</dbReference>
<dbReference type="EMBL" id="LAZR01007975">
    <property type="protein sequence ID" value="KKM81717.1"/>
    <property type="molecule type" value="Genomic_DNA"/>
</dbReference>
<evidence type="ECO:0000313" key="5">
    <source>
        <dbReference type="EMBL" id="KKM81717.1"/>
    </source>
</evidence>
<keyword evidence="2" id="KW-0489">Methyltransferase</keyword>
<dbReference type="PANTHER" id="PTHR13370:SF3">
    <property type="entry name" value="TRNA (GUANINE(10)-N2)-METHYLTRANSFERASE HOMOLOG"/>
    <property type="match status" value="1"/>
</dbReference>
<dbReference type="Gene3D" id="3.40.50.150">
    <property type="entry name" value="Vaccinia Virus protein VP39"/>
    <property type="match status" value="1"/>
</dbReference>
<organism evidence="5">
    <name type="scientific">marine sediment metagenome</name>
    <dbReference type="NCBI Taxonomy" id="412755"/>
    <lineage>
        <taxon>unclassified sequences</taxon>
        <taxon>metagenomes</taxon>
        <taxon>ecological metagenomes</taxon>
    </lineage>
</organism>
<comment type="caution">
    <text evidence="5">The sequence shown here is derived from an EMBL/GenBank/DDBJ whole genome shotgun (WGS) entry which is preliminary data.</text>
</comment>
<dbReference type="PROSITE" id="PS00092">
    <property type="entry name" value="N6_MTASE"/>
    <property type="match status" value="1"/>
</dbReference>
<accession>A0A0F9NK55</accession>
<dbReference type="InterPro" id="IPR029063">
    <property type="entry name" value="SAM-dependent_MTases_sf"/>
</dbReference>
<evidence type="ECO:0000256" key="2">
    <source>
        <dbReference type="ARBA" id="ARBA00022603"/>
    </source>
</evidence>
<dbReference type="GO" id="GO:0005737">
    <property type="term" value="C:cytoplasm"/>
    <property type="evidence" value="ECO:0007669"/>
    <property type="project" value="TreeGrafter"/>
</dbReference>
<dbReference type="GO" id="GO:0008170">
    <property type="term" value="F:N-methyltransferase activity"/>
    <property type="evidence" value="ECO:0007669"/>
    <property type="project" value="InterPro"/>
</dbReference>
<keyword evidence="3" id="KW-0808">Transferase</keyword>
<dbReference type="InterPro" id="IPR001091">
    <property type="entry name" value="RM_Methyltransferase"/>
</dbReference>
<dbReference type="GO" id="GO:0009007">
    <property type="term" value="F:site-specific DNA-methyltransferase (adenine-specific) activity"/>
    <property type="evidence" value="ECO:0007669"/>
    <property type="project" value="TreeGrafter"/>
</dbReference>
<name>A0A0F9NK55_9ZZZZ</name>
<comment type="similarity">
    <text evidence="1">Belongs to the N(4)/N(6)-methyltransferase family.</text>
</comment>
<dbReference type="SUPFAM" id="SSF53335">
    <property type="entry name" value="S-adenosyl-L-methionine-dependent methyltransferases"/>
    <property type="match status" value="1"/>
</dbReference>
<sequence>MSRLKNYKKGNKTYFQEFIMQNGKYVYIRSWKSEQEYLDAQSAKEKDIVKLSREYPHLDVMLKQKKRQKRFGTFDIKDAGDFVIRCNELKPNSVDAIITDPPYPREYLPLYEKLGEVSKFVLKPGGSLVVMIGQSYLPEILNMIAKSLNYQWLVSYQTPGGQSAQLWQRKVNTFWKPVIWFVKGVYEGKWIGDVAKSSVNANEKQFHQWQQSESGMLDLVDRFTKRGNIVLDPFMGSGTTGYASVKLGRHFIGIDIDADIIEIANQRLTEFTRNGK</sequence>
<evidence type="ECO:0000256" key="1">
    <source>
        <dbReference type="ARBA" id="ARBA00006594"/>
    </source>
</evidence>
<dbReference type="GO" id="GO:0003677">
    <property type="term" value="F:DNA binding"/>
    <property type="evidence" value="ECO:0007669"/>
    <property type="project" value="InterPro"/>
</dbReference>